<organism evidence="2">
    <name type="scientific">Trypanosoma vivax (strain Y486)</name>
    <dbReference type="NCBI Taxonomy" id="1055687"/>
    <lineage>
        <taxon>Eukaryota</taxon>
        <taxon>Discoba</taxon>
        <taxon>Euglenozoa</taxon>
        <taxon>Kinetoplastea</taxon>
        <taxon>Metakinetoplastina</taxon>
        <taxon>Trypanosomatida</taxon>
        <taxon>Trypanosomatidae</taxon>
        <taxon>Trypanosoma</taxon>
        <taxon>Duttonella</taxon>
    </lineage>
</organism>
<evidence type="ECO:0000313" key="2">
    <source>
        <dbReference type="EMBL" id="CCC52928.1"/>
    </source>
</evidence>
<evidence type="ECO:0000259" key="1">
    <source>
        <dbReference type="Pfam" id="PF01755"/>
    </source>
</evidence>
<name>G0UAU1_TRYVY</name>
<gene>
    <name evidence="2" type="ORF">TVY486_1104120</name>
</gene>
<dbReference type="Pfam" id="PF01755">
    <property type="entry name" value="Glyco_transf_25"/>
    <property type="match status" value="1"/>
</dbReference>
<sequence length="216" mass="24595">MMSSNKFPRCAFVCPLRFSAAGDSVFPSASSLNIFRFFPFPLPFFFFSVFPFVCVKQVTDSGPGIGASSPQKERMIRLCARRFDIFDACYVLNLQHRTDRWAHVQKQISRAKLESFLRPPAQITRVSGVNGAALDVESLFRNGIITELGYQRFALPVEEKLFGMDLTSGAIGCALSHRKVWEMVVANENKCALILEDDVEFHHKFSRLMRQQWSRV</sequence>
<keyword evidence="2" id="KW-0808">Transferase</keyword>
<dbReference type="AlphaFoldDB" id="G0UAU1"/>
<feature type="domain" description="Glycosyl transferase family 25" evidence="1">
    <location>
        <begin position="88"/>
        <end position="210"/>
    </location>
</feature>
<dbReference type="GO" id="GO:0016740">
    <property type="term" value="F:transferase activity"/>
    <property type="evidence" value="ECO:0007669"/>
    <property type="project" value="UniProtKB-KW"/>
</dbReference>
<proteinExistence type="predicted"/>
<reference evidence="2" key="1">
    <citation type="journal article" date="2012" name="Proc. Natl. Acad. Sci. U.S.A.">
        <title>Antigenic diversity is generated by distinct evolutionary mechanisms in African trypanosome species.</title>
        <authorList>
            <person name="Jackson A.P."/>
            <person name="Berry A."/>
            <person name="Aslett M."/>
            <person name="Allison H.C."/>
            <person name="Burton P."/>
            <person name="Vavrova-Anderson J."/>
            <person name="Brown R."/>
            <person name="Browne H."/>
            <person name="Corton N."/>
            <person name="Hauser H."/>
            <person name="Gamble J."/>
            <person name="Gilderthorp R."/>
            <person name="Marcello L."/>
            <person name="McQuillan J."/>
            <person name="Otto T.D."/>
            <person name="Quail M.A."/>
            <person name="Sanders M.J."/>
            <person name="van Tonder A."/>
            <person name="Ginger M.L."/>
            <person name="Field M.C."/>
            <person name="Barry J.D."/>
            <person name="Hertz-Fowler C."/>
            <person name="Berriman M."/>
        </authorList>
    </citation>
    <scope>NUCLEOTIDE SEQUENCE</scope>
    <source>
        <strain evidence="2">Y486</strain>
    </source>
</reference>
<dbReference type="InterPro" id="IPR002654">
    <property type="entry name" value="Glyco_trans_25"/>
</dbReference>
<accession>G0UAU1</accession>
<dbReference type="CDD" id="cd06532">
    <property type="entry name" value="Glyco_transf_25"/>
    <property type="match status" value="1"/>
</dbReference>
<feature type="non-terminal residue" evidence="2">
    <location>
        <position position="216"/>
    </location>
</feature>
<dbReference type="VEuPathDB" id="TriTrypDB:TvY486_1104120"/>
<dbReference type="EMBL" id="HE573027">
    <property type="protein sequence ID" value="CCC52928.1"/>
    <property type="molecule type" value="Genomic_DNA"/>
</dbReference>
<protein>
    <submittedName>
        <fullName evidence="2">Glycosyltransferase family-like protein,putative</fullName>
    </submittedName>
</protein>